<feature type="region of interest" description="Disordered" evidence="7">
    <location>
        <begin position="1"/>
        <end position="57"/>
    </location>
</feature>
<dbReference type="EMBL" id="CM010720">
    <property type="protein sequence ID" value="RZC65831.1"/>
    <property type="molecule type" value="Genomic_DNA"/>
</dbReference>
<dbReference type="InterPro" id="IPR036576">
    <property type="entry name" value="WRKY_dom_sf"/>
</dbReference>
<dbReference type="Proteomes" id="UP000316621">
    <property type="component" value="Chromosome 6"/>
</dbReference>
<sequence length="665" mass="73636">MEEGNVQSEVRDSYGRVIEEENRVHEVRFDTSNGGNENGFTFGSSDNNNNNNGLRNLGEEEKNDLCIKSSDYRSINFSSGSSNNTSAARYKSMSPAMLPISRSPCLTIPPGLSPTSLLDSPVFLSNMKAEPSPTTGTFFKHHIMHDSAFSDTFPVPRNTSNNSTFDERSFGDFEFKPHVRSSLGSVVSSFGPMASAGLNQKQFESFMQMQGQCLSPTFASSPKSETREPSSHGLTLSVNAPNVPIETITSKACGPVEIASGESLQIPNSETAIQPMDCDDKGASTVVTAERSSEDGYNWRKYGQKHVKGCEFPRSYYKCTHPNCQVKKQLERSHDGQVTEIIYKGKHDHPKPQPSRRMAVGTVISMQEERSDRFSSLTAREDKTHGMPSHHAEPNGIHDVSPVMASDDNVENAQLNRNGDELDDDDDPESKRRKKDLGGIDVTLMGKATREPRVVVQTLSEVDILDDGYRWRKYGQKVVKGNPNPRSYYKCTNAGCPVRKHVERASHDPKAVITTYEGKHNHDVPSARNSTHEPAEPTNYNASSNGMLRVRQEENDSISLDLGVGMTSSPENRLNEKQHQTFHGGPIENRSFMNHPGCSNVLQATQVSAHYGSLIDGTDRYNPSREDQTKSFTFETPPPLNHSTNQYQQSLGRLLQGLFTKSATC</sequence>
<feature type="region of interest" description="Disordered" evidence="7">
    <location>
        <begin position="216"/>
        <end position="238"/>
    </location>
</feature>
<dbReference type="InterPro" id="IPR003657">
    <property type="entry name" value="WRKY_dom"/>
</dbReference>
<keyword evidence="4" id="KW-0238">DNA-binding</keyword>
<dbReference type="SMART" id="SM00774">
    <property type="entry name" value="WRKY"/>
    <property type="match status" value="2"/>
</dbReference>
<dbReference type="PANTHER" id="PTHR31221">
    <property type="entry name" value="WRKY TRANSCRIPTION FACTOR PROTEIN 1-RELATED"/>
    <property type="match status" value="1"/>
</dbReference>
<dbReference type="SUPFAM" id="SSF118290">
    <property type="entry name" value="WRKY DNA-binding domain"/>
    <property type="match status" value="2"/>
</dbReference>
<organism evidence="9 10">
    <name type="scientific">Papaver somniferum</name>
    <name type="common">Opium poppy</name>
    <dbReference type="NCBI Taxonomy" id="3469"/>
    <lineage>
        <taxon>Eukaryota</taxon>
        <taxon>Viridiplantae</taxon>
        <taxon>Streptophyta</taxon>
        <taxon>Embryophyta</taxon>
        <taxon>Tracheophyta</taxon>
        <taxon>Spermatophyta</taxon>
        <taxon>Magnoliopsida</taxon>
        <taxon>Ranunculales</taxon>
        <taxon>Papaveraceae</taxon>
        <taxon>Papaveroideae</taxon>
        <taxon>Papaver</taxon>
    </lineage>
</organism>
<reference evidence="9 10" key="1">
    <citation type="journal article" date="2018" name="Science">
        <title>The opium poppy genome and morphinan production.</title>
        <authorList>
            <person name="Guo L."/>
            <person name="Winzer T."/>
            <person name="Yang X."/>
            <person name="Li Y."/>
            <person name="Ning Z."/>
            <person name="He Z."/>
            <person name="Teodor R."/>
            <person name="Lu Y."/>
            <person name="Bowser T.A."/>
            <person name="Graham I.A."/>
            <person name="Ye K."/>
        </authorList>
    </citation>
    <scope>NUCLEOTIDE SEQUENCE [LARGE SCALE GENOMIC DNA]</scope>
    <source>
        <strain evidence="10">cv. HN1</strain>
        <tissue evidence="9">Leaves</tissue>
    </source>
</reference>
<feature type="region of interest" description="Disordered" evidence="7">
    <location>
        <begin position="518"/>
        <end position="543"/>
    </location>
</feature>
<feature type="compositionally biased region" description="Polar residues" evidence="7">
    <location>
        <begin position="30"/>
        <end position="46"/>
    </location>
</feature>
<dbReference type="FunFam" id="2.20.25.80:FF:000001">
    <property type="entry name" value="WRKY transcription factor 33"/>
    <property type="match status" value="1"/>
</dbReference>
<feature type="domain" description="WRKY" evidence="8">
    <location>
        <begin position="288"/>
        <end position="352"/>
    </location>
</feature>
<evidence type="ECO:0000256" key="2">
    <source>
        <dbReference type="ARBA" id="ARBA00022737"/>
    </source>
</evidence>
<dbReference type="GO" id="GO:0003700">
    <property type="term" value="F:DNA-binding transcription factor activity"/>
    <property type="evidence" value="ECO:0007669"/>
    <property type="project" value="InterPro"/>
</dbReference>
<dbReference type="AlphaFoldDB" id="A0A4Y7K0P5"/>
<dbReference type="Gene3D" id="2.20.25.80">
    <property type="entry name" value="WRKY domain"/>
    <property type="match status" value="2"/>
</dbReference>
<evidence type="ECO:0000259" key="8">
    <source>
        <dbReference type="PROSITE" id="PS50811"/>
    </source>
</evidence>
<evidence type="ECO:0000256" key="7">
    <source>
        <dbReference type="SAM" id="MobiDB-lite"/>
    </source>
</evidence>
<keyword evidence="3" id="KW-0805">Transcription regulation</keyword>
<keyword evidence="10" id="KW-1185">Reference proteome</keyword>
<feature type="region of interest" description="Disordered" evidence="7">
    <location>
        <begin position="415"/>
        <end position="438"/>
    </location>
</feature>
<evidence type="ECO:0000313" key="9">
    <source>
        <dbReference type="EMBL" id="RZC65831.1"/>
    </source>
</evidence>
<feature type="compositionally biased region" description="Basic and acidic residues" evidence="7">
    <location>
        <begin position="518"/>
        <end position="535"/>
    </location>
</feature>
<evidence type="ECO:0000313" key="10">
    <source>
        <dbReference type="Proteomes" id="UP000316621"/>
    </source>
</evidence>
<feature type="region of interest" description="Disordered" evidence="7">
    <location>
        <begin position="367"/>
        <end position="403"/>
    </location>
</feature>
<dbReference type="InterPro" id="IPR044810">
    <property type="entry name" value="WRKY_plant"/>
</dbReference>
<gene>
    <name evidence="9" type="ORF">C5167_009526</name>
</gene>
<feature type="compositionally biased region" description="Low complexity" evidence="7">
    <location>
        <begin position="47"/>
        <end position="56"/>
    </location>
</feature>
<dbReference type="Pfam" id="PF03106">
    <property type="entry name" value="WRKY"/>
    <property type="match status" value="2"/>
</dbReference>
<dbReference type="OMA" id="INKSTHR"/>
<keyword evidence="2" id="KW-0677">Repeat</keyword>
<protein>
    <recommendedName>
        <fullName evidence="8">WRKY domain-containing protein</fullName>
    </recommendedName>
</protein>
<accession>A0A4Y7K0P5</accession>
<dbReference type="PANTHER" id="PTHR31221:SF193">
    <property type="entry name" value="WRKY TRANSCRIPTION FACTOR PROTEIN 1-RELATED"/>
    <property type="match status" value="1"/>
</dbReference>
<feature type="region of interest" description="Disordered" evidence="7">
    <location>
        <begin position="614"/>
        <end position="641"/>
    </location>
</feature>
<feature type="compositionally biased region" description="Basic and acidic residues" evidence="7">
    <location>
        <begin position="9"/>
        <end position="29"/>
    </location>
</feature>
<keyword evidence="5" id="KW-0804">Transcription</keyword>
<feature type="compositionally biased region" description="Basic and acidic residues" evidence="7">
    <location>
        <begin position="367"/>
        <end position="393"/>
    </location>
</feature>
<dbReference type="FunFam" id="2.20.25.80:FF:000006">
    <property type="entry name" value="WRKY transcription factor"/>
    <property type="match status" value="1"/>
</dbReference>
<dbReference type="GO" id="GO:0005634">
    <property type="term" value="C:nucleus"/>
    <property type="evidence" value="ECO:0007669"/>
    <property type="project" value="UniProtKB-SubCell"/>
</dbReference>
<evidence type="ECO:0000256" key="5">
    <source>
        <dbReference type="ARBA" id="ARBA00023163"/>
    </source>
</evidence>
<evidence type="ECO:0000256" key="1">
    <source>
        <dbReference type="ARBA" id="ARBA00004123"/>
    </source>
</evidence>
<name>A0A4Y7K0P5_PAPSO</name>
<evidence type="ECO:0000256" key="4">
    <source>
        <dbReference type="ARBA" id="ARBA00023125"/>
    </source>
</evidence>
<evidence type="ECO:0000256" key="3">
    <source>
        <dbReference type="ARBA" id="ARBA00023015"/>
    </source>
</evidence>
<proteinExistence type="predicted"/>
<evidence type="ECO:0000256" key="6">
    <source>
        <dbReference type="ARBA" id="ARBA00023242"/>
    </source>
</evidence>
<dbReference type="PROSITE" id="PS50811">
    <property type="entry name" value="WRKY"/>
    <property type="match status" value="2"/>
</dbReference>
<keyword evidence="6" id="KW-0539">Nucleus</keyword>
<dbReference type="Gramene" id="RZC65831">
    <property type="protein sequence ID" value="RZC65831"/>
    <property type="gene ID" value="C5167_009526"/>
</dbReference>
<dbReference type="GO" id="GO:0043565">
    <property type="term" value="F:sequence-specific DNA binding"/>
    <property type="evidence" value="ECO:0007669"/>
    <property type="project" value="InterPro"/>
</dbReference>
<feature type="compositionally biased region" description="Basic and acidic residues" evidence="7">
    <location>
        <begin position="617"/>
        <end position="629"/>
    </location>
</feature>
<comment type="subcellular location">
    <subcellularLocation>
        <location evidence="1">Nucleus</location>
    </subcellularLocation>
</comment>
<feature type="domain" description="WRKY" evidence="8">
    <location>
        <begin position="460"/>
        <end position="525"/>
    </location>
</feature>